<proteinExistence type="predicted"/>
<gene>
    <name evidence="1" type="ORF">SAMN04489743_3771</name>
</gene>
<accession>A0A1H2BM16</accession>
<dbReference type="AlphaFoldDB" id="A0A1H2BM16"/>
<keyword evidence="2" id="KW-1185">Reference proteome</keyword>
<reference evidence="2" key="1">
    <citation type="submission" date="2016-10" db="EMBL/GenBank/DDBJ databases">
        <authorList>
            <person name="Varghese N."/>
            <person name="Submissions S."/>
        </authorList>
    </citation>
    <scope>NUCLEOTIDE SEQUENCE [LARGE SCALE GENOMIC DNA]</scope>
    <source>
        <strain evidence="2">IMMIB L-1606</strain>
    </source>
</reference>
<evidence type="ECO:0000313" key="2">
    <source>
        <dbReference type="Proteomes" id="UP000198751"/>
    </source>
</evidence>
<dbReference type="OrthoDB" id="4943011at2"/>
<evidence type="ECO:0008006" key="3">
    <source>
        <dbReference type="Google" id="ProtNLM"/>
    </source>
</evidence>
<dbReference type="EMBL" id="LT629779">
    <property type="protein sequence ID" value="SDT58806.1"/>
    <property type="molecule type" value="Genomic_DNA"/>
</dbReference>
<organism evidence="1 2">
    <name type="scientific">Pseudarthrobacter equi</name>
    <dbReference type="NCBI Taxonomy" id="728066"/>
    <lineage>
        <taxon>Bacteria</taxon>
        <taxon>Bacillati</taxon>
        <taxon>Actinomycetota</taxon>
        <taxon>Actinomycetes</taxon>
        <taxon>Micrococcales</taxon>
        <taxon>Micrococcaceae</taxon>
        <taxon>Pseudarthrobacter</taxon>
    </lineage>
</organism>
<sequence length="114" mass="12557">MNPLLNALVIPARLNHPVHIRPLQLDAASQQRVAAGEVAVLAGQDWRAYLSNESGRIFHNVRAEVLLREAGVDVESTIHGTVTFLGHAEPWEDADAPRHLIRLAEQLFDMPLAA</sequence>
<evidence type="ECO:0000313" key="1">
    <source>
        <dbReference type="EMBL" id="SDT58806.1"/>
    </source>
</evidence>
<dbReference type="RefSeq" id="WP_091723237.1">
    <property type="nucleotide sequence ID" value="NZ_CAUQLD010000008.1"/>
</dbReference>
<dbReference type="Proteomes" id="UP000198751">
    <property type="component" value="Chromosome I"/>
</dbReference>
<protein>
    <recommendedName>
        <fullName evidence="3">DUF3846 domain-containing protein</fullName>
    </recommendedName>
</protein>
<name>A0A1H2BM16_9MICC</name>